<proteinExistence type="predicted"/>
<dbReference type="Proteomes" id="UP000177707">
    <property type="component" value="Unassembled WGS sequence"/>
</dbReference>
<sequence>MLQNKPIHFYVANLGSEIQRIFVWKEKGDKEAMQNAYKRALSIIETIKNFDNKSANMEMDIISGSLVDLVSEREEHIDRVQMSSYFNPFALRVIGSI</sequence>
<gene>
    <name evidence="1" type="ORF">A3A96_00895</name>
</gene>
<accession>A0A1G2TYN4</accession>
<dbReference type="STRING" id="1802758.A3A96_00895"/>
<reference evidence="1 2" key="1">
    <citation type="journal article" date="2016" name="Nat. Commun.">
        <title>Thousands of microbial genomes shed light on interconnected biogeochemical processes in an aquifer system.</title>
        <authorList>
            <person name="Anantharaman K."/>
            <person name="Brown C.T."/>
            <person name="Hug L.A."/>
            <person name="Sharon I."/>
            <person name="Castelle C.J."/>
            <person name="Probst A.J."/>
            <person name="Thomas B.C."/>
            <person name="Singh A."/>
            <person name="Wilkins M.J."/>
            <person name="Karaoz U."/>
            <person name="Brodie E.L."/>
            <person name="Williams K.H."/>
            <person name="Hubbard S.S."/>
            <person name="Banfield J.F."/>
        </authorList>
    </citation>
    <scope>NUCLEOTIDE SEQUENCE [LARGE SCALE GENOMIC DNA]</scope>
</reference>
<name>A0A1G2TYN4_9BACT</name>
<evidence type="ECO:0000313" key="1">
    <source>
        <dbReference type="EMBL" id="OHB02416.1"/>
    </source>
</evidence>
<protein>
    <submittedName>
        <fullName evidence="1">Uncharacterized protein</fullName>
    </submittedName>
</protein>
<dbReference type="EMBL" id="MHWB01000004">
    <property type="protein sequence ID" value="OHB02416.1"/>
    <property type="molecule type" value="Genomic_DNA"/>
</dbReference>
<comment type="caution">
    <text evidence="1">The sequence shown here is derived from an EMBL/GenBank/DDBJ whole genome shotgun (WGS) entry which is preliminary data.</text>
</comment>
<evidence type="ECO:0000313" key="2">
    <source>
        <dbReference type="Proteomes" id="UP000177707"/>
    </source>
</evidence>
<dbReference type="AlphaFoldDB" id="A0A1G2TYN4"/>
<organism evidence="1 2">
    <name type="scientific">Candidatus Zambryskibacteria bacterium RIFCSPLOWO2_01_FULL_39_39</name>
    <dbReference type="NCBI Taxonomy" id="1802758"/>
    <lineage>
        <taxon>Bacteria</taxon>
        <taxon>Candidatus Zambryskiibacteriota</taxon>
    </lineage>
</organism>